<dbReference type="PROSITE" id="PS50404">
    <property type="entry name" value="GST_NTER"/>
    <property type="match status" value="1"/>
</dbReference>
<dbReference type="Gene3D" id="1.20.1050.10">
    <property type="match status" value="1"/>
</dbReference>
<dbReference type="PANTHER" id="PTHR44051:SF21">
    <property type="entry name" value="GLUTATHIONE S-TRANSFERASE FAMILY PROTEIN"/>
    <property type="match status" value="1"/>
</dbReference>
<dbReference type="InterPro" id="IPR010987">
    <property type="entry name" value="Glutathione-S-Trfase_C-like"/>
</dbReference>
<dbReference type="SUPFAM" id="SSF52833">
    <property type="entry name" value="Thioredoxin-like"/>
    <property type="match status" value="1"/>
</dbReference>
<organism evidence="3 4">
    <name type="scientific">Craurococcus roseus</name>
    <dbReference type="NCBI Taxonomy" id="77585"/>
    <lineage>
        <taxon>Bacteria</taxon>
        <taxon>Pseudomonadati</taxon>
        <taxon>Pseudomonadota</taxon>
        <taxon>Alphaproteobacteria</taxon>
        <taxon>Acetobacterales</taxon>
        <taxon>Acetobacteraceae</taxon>
        <taxon>Craurococcus</taxon>
    </lineage>
</organism>
<dbReference type="Gene3D" id="3.40.30.10">
    <property type="entry name" value="Glutaredoxin"/>
    <property type="match status" value="1"/>
</dbReference>
<dbReference type="InterPro" id="IPR004045">
    <property type="entry name" value="Glutathione_S-Trfase_N"/>
</dbReference>
<dbReference type="Proteomes" id="UP001501588">
    <property type="component" value="Unassembled WGS sequence"/>
</dbReference>
<dbReference type="SUPFAM" id="SSF47616">
    <property type="entry name" value="GST C-terminal domain-like"/>
    <property type="match status" value="1"/>
</dbReference>
<dbReference type="InterPro" id="IPR036282">
    <property type="entry name" value="Glutathione-S-Trfase_C_sf"/>
</dbReference>
<protein>
    <submittedName>
        <fullName evidence="3">Glutathione S-transferase family protein</fullName>
    </submittedName>
</protein>
<sequence>MADDDGLVFYTNPMSRGRTVRWLLEEVGRPYRTELLDYGPAMEASAYRAINPMGKVPAIRHRGTVVTEAAAICAYLADAFPEAGLAPPPGDPLRGPYHRWMFFAAGPLEAAVTNKAFGFTVPEGRERTAGYGSYARAMDALETAVSGGPYVAGDRFTAADLYLGSHIGWGLAFGTIEKRPAFERYWERVGARPAALRARAIDDALIAGRQHAPPA</sequence>
<reference evidence="4" key="1">
    <citation type="journal article" date="2019" name="Int. J. Syst. Evol. Microbiol.">
        <title>The Global Catalogue of Microorganisms (GCM) 10K type strain sequencing project: providing services to taxonomists for standard genome sequencing and annotation.</title>
        <authorList>
            <consortium name="The Broad Institute Genomics Platform"/>
            <consortium name="The Broad Institute Genome Sequencing Center for Infectious Disease"/>
            <person name="Wu L."/>
            <person name="Ma J."/>
        </authorList>
    </citation>
    <scope>NUCLEOTIDE SEQUENCE [LARGE SCALE GENOMIC DNA]</scope>
    <source>
        <strain evidence="4">JCM 9933</strain>
    </source>
</reference>
<dbReference type="SFLD" id="SFLDG00358">
    <property type="entry name" value="Main_(cytGST)"/>
    <property type="match status" value="1"/>
</dbReference>
<evidence type="ECO:0000259" key="1">
    <source>
        <dbReference type="PROSITE" id="PS50404"/>
    </source>
</evidence>
<dbReference type="SFLD" id="SFLDS00019">
    <property type="entry name" value="Glutathione_Transferase_(cytos"/>
    <property type="match status" value="1"/>
</dbReference>
<feature type="domain" description="GST C-terminal" evidence="2">
    <location>
        <begin position="90"/>
        <end position="215"/>
    </location>
</feature>
<accession>A0ABP3QBE3</accession>
<dbReference type="SFLD" id="SFLDG01150">
    <property type="entry name" value="Main.1:_Beta-like"/>
    <property type="match status" value="1"/>
</dbReference>
<dbReference type="Pfam" id="PF13409">
    <property type="entry name" value="GST_N_2"/>
    <property type="match status" value="1"/>
</dbReference>
<evidence type="ECO:0000313" key="4">
    <source>
        <dbReference type="Proteomes" id="UP001501588"/>
    </source>
</evidence>
<name>A0ABP3QBE3_9PROT</name>
<dbReference type="InterPro" id="IPR036249">
    <property type="entry name" value="Thioredoxin-like_sf"/>
</dbReference>
<dbReference type="PROSITE" id="PS50405">
    <property type="entry name" value="GST_CTER"/>
    <property type="match status" value="1"/>
</dbReference>
<dbReference type="Pfam" id="PF13410">
    <property type="entry name" value="GST_C_2"/>
    <property type="match status" value="1"/>
</dbReference>
<proteinExistence type="predicted"/>
<dbReference type="InterPro" id="IPR040079">
    <property type="entry name" value="Glutathione_S-Trfase"/>
</dbReference>
<dbReference type="EMBL" id="BAAAFZ010000034">
    <property type="protein sequence ID" value="GAA0586348.1"/>
    <property type="molecule type" value="Genomic_DNA"/>
</dbReference>
<feature type="domain" description="GST N-terminal" evidence="1">
    <location>
        <begin position="4"/>
        <end position="84"/>
    </location>
</feature>
<dbReference type="RefSeq" id="WP_343895732.1">
    <property type="nucleotide sequence ID" value="NZ_BAAAFZ010000034.1"/>
</dbReference>
<dbReference type="CDD" id="cd03046">
    <property type="entry name" value="GST_N_GTT1_like"/>
    <property type="match status" value="1"/>
</dbReference>
<dbReference type="CDD" id="cd03207">
    <property type="entry name" value="GST_C_8"/>
    <property type="match status" value="1"/>
</dbReference>
<evidence type="ECO:0000259" key="2">
    <source>
        <dbReference type="PROSITE" id="PS50405"/>
    </source>
</evidence>
<dbReference type="PANTHER" id="PTHR44051">
    <property type="entry name" value="GLUTATHIONE S-TRANSFERASE-RELATED"/>
    <property type="match status" value="1"/>
</dbReference>
<comment type="caution">
    <text evidence="3">The sequence shown here is derived from an EMBL/GenBank/DDBJ whole genome shotgun (WGS) entry which is preliminary data.</text>
</comment>
<evidence type="ECO:0000313" key="3">
    <source>
        <dbReference type="EMBL" id="GAA0586348.1"/>
    </source>
</evidence>
<keyword evidence="4" id="KW-1185">Reference proteome</keyword>
<gene>
    <name evidence="3" type="ORF">GCM10009416_25950</name>
</gene>